<reference evidence="1" key="1">
    <citation type="journal article" date="2023" name="Plant J.">
        <title>The genome of the king protea, Protea cynaroides.</title>
        <authorList>
            <person name="Chang J."/>
            <person name="Duong T.A."/>
            <person name="Schoeman C."/>
            <person name="Ma X."/>
            <person name="Roodt D."/>
            <person name="Barker N."/>
            <person name="Li Z."/>
            <person name="Van de Peer Y."/>
            <person name="Mizrachi E."/>
        </authorList>
    </citation>
    <scope>NUCLEOTIDE SEQUENCE</scope>
    <source>
        <tissue evidence="1">Young leaves</tissue>
    </source>
</reference>
<accession>A0A9Q0H5W2</accession>
<gene>
    <name evidence="1" type="ORF">NE237_019715</name>
</gene>
<evidence type="ECO:0000313" key="2">
    <source>
        <dbReference type="Proteomes" id="UP001141806"/>
    </source>
</evidence>
<proteinExistence type="predicted"/>
<evidence type="ECO:0000313" key="1">
    <source>
        <dbReference type="EMBL" id="KAJ4959805.1"/>
    </source>
</evidence>
<protein>
    <submittedName>
        <fullName evidence="1">Uncharacterized protein</fullName>
    </submittedName>
</protein>
<sequence length="173" mass="20045">MFSVAKYQVISLPKSRDFFLPPISLDVRHEEQLLIVHLQLINLQRRSSATHQSSTTIIYNSYLFNELQPLLYLRVSEWTYHGEGSSSSTLYRDNIVERDAGGTTDDDAAQILVTLKEKLVRRLKKSKPIRLCVNRCLKKFSVQTLMGEFGFMGVELNQDKYLVRKQSRSRSKM</sequence>
<dbReference type="AlphaFoldDB" id="A0A9Q0H5W2"/>
<dbReference type="EMBL" id="JAMYWD010000009">
    <property type="protein sequence ID" value="KAJ4959805.1"/>
    <property type="molecule type" value="Genomic_DNA"/>
</dbReference>
<comment type="caution">
    <text evidence="1">The sequence shown here is derived from an EMBL/GenBank/DDBJ whole genome shotgun (WGS) entry which is preliminary data.</text>
</comment>
<name>A0A9Q0H5W2_9MAGN</name>
<keyword evidence="2" id="KW-1185">Reference proteome</keyword>
<dbReference type="Proteomes" id="UP001141806">
    <property type="component" value="Unassembled WGS sequence"/>
</dbReference>
<organism evidence="1 2">
    <name type="scientific">Protea cynaroides</name>
    <dbReference type="NCBI Taxonomy" id="273540"/>
    <lineage>
        <taxon>Eukaryota</taxon>
        <taxon>Viridiplantae</taxon>
        <taxon>Streptophyta</taxon>
        <taxon>Embryophyta</taxon>
        <taxon>Tracheophyta</taxon>
        <taxon>Spermatophyta</taxon>
        <taxon>Magnoliopsida</taxon>
        <taxon>Proteales</taxon>
        <taxon>Proteaceae</taxon>
        <taxon>Protea</taxon>
    </lineage>
</organism>